<dbReference type="Gene3D" id="2.180.10.10">
    <property type="entry name" value="RHS repeat-associated core"/>
    <property type="match status" value="1"/>
</dbReference>
<evidence type="ECO:0000256" key="4">
    <source>
        <dbReference type="ARBA" id="ARBA00023026"/>
    </source>
</evidence>
<evidence type="ECO:0000313" key="9">
    <source>
        <dbReference type="Proteomes" id="UP001175353"/>
    </source>
</evidence>
<comment type="subcellular location">
    <subcellularLocation>
        <location evidence="1">Secreted</location>
    </subcellularLocation>
</comment>
<evidence type="ECO:0000259" key="7">
    <source>
        <dbReference type="Pfam" id="PF12256"/>
    </source>
</evidence>
<proteinExistence type="predicted"/>
<dbReference type="Pfam" id="PF03534">
    <property type="entry name" value="SpvB"/>
    <property type="match status" value="1"/>
</dbReference>
<dbReference type="GO" id="GO:0005737">
    <property type="term" value="C:cytoplasm"/>
    <property type="evidence" value="ECO:0007669"/>
    <property type="project" value="InterPro"/>
</dbReference>
<protein>
    <recommendedName>
        <fullName evidence="10">SpvB-domain-containing protein</fullName>
    </recommendedName>
</protein>
<sequence length="2517" mass="277643">MSSAARITNSSEMGDAGRISGGGPQPPPSSSPSVTSPSPDVAAQGEQAPKNSQGSAYAPGSSGTGMPPVKLPSGGGAIRGMGENVNVNAANGTATVTIPIPVSKARRDMTPELSLQYSSGGGQGPYGMGWDLAGLPEITRSTRHGLPIYDDEVDTFVLSGGEDLVPCFKRDGQGAVVEAPRSGEYVLDERSPDETQGFWIRQYRPRIDGSYSRIERWTDHLDPEDVHWRVFTPVNTLLIFGRSAGSRIMSAPTDTFSGARIFTWLCCEAYDCFGNAISYEYKAEDSAGVDLSQAHERNRSEADRQRQRYLKRVRYGNTLPVRGDMNAPLLKWLFELVFDFGEHDSGDPLPVETVAWQCRQDPTSTYQAGFEVRTYRLCRRVLMFHHFEVELGRADYLVKALELTYKEDPAVTYLETVKQAGFVLRKPQDPVSKEDAGPYFSQRLPALDFRYQEAPDAETLQRLAVHEFPPDDRSLANVPTGLQGSTQWVDLLGEGANGILSTSDEAWYYKRNMSAASSRRAGNDDTTEADASSTLLPAFGPLEIAAEAPKYQPGSGLGLMDLQGDGQVSLVTNVGGTTGFYRHTDNLNDGQSPFTTRLQPFQPFNLWPVLDTADANLRFVDLTGDGKADILITQDDALVWYEGAGEDGFARARRIPLAASEEAGPRVLFSDPRETIYLADMSGDGLPDIVRIRNTDICYWPNLAYGQFGAKVTMDDSPVFDTDVDFNQHRLLLGDVDGSGTTDLIYCQPTGAQFYANLAGNRWAAAVSLDSLLPFYDSLTTMTAVDMFGTGTMCLVLSSSHPEDTTSKSIRYVDLTNGQKTHLLRSVINNAGKETSFEYCPSTAYYFEDLQDGNPWATRLPYPQHCLDRVVTRDQVSQVTFTQRYRYRHGLYDGIEKEFRGFGMVEQWDSEQLGLTTSTTQSSSQELAISPPMHTKTWFHTGAFEDHEQLARAYEAEYYTTRDKSASGSHPLEQRYEKLSTSQSGEYLEELREASRTFKGSTLRTEVYADDGSALAGVPYSITEYGHTVRMLQPQGQAKYAVFQIFEREQLIRDNERDDADPRVQHLIKLEVDSFGNDLQSCAVNYARKKQDTTEGYNDQDHKQQATTRITYSQHQYTNSVFGDDAYQLPKICTQRSYELPADLPTDQSLGIHTPELLSGVTEFLEVPFDSTVRAQTKRLLSRSETFYRNSDLSGDLAFGKLDFLALPGSEYVLCLTETMVSTLRPKLEQGTTITDVLRQGGYSNYKQDGNWWVPTTQSFYTEQVVDSLSAAQASFFSPARSVDDFGSVTMFEWDKYFLECVRVEDQGFHNITTATLDYRTLQLQRLVDINGNVQEVHFDALGMVAGLVIGGKDGEKVGDTFQDFRDNLSADEVAAYFDDPDQFAPALIAGATMRFVNDLNSYSARGREFPTASSTIVRTVHHSEEARPSVASLGIDVAYFDGHDRAIQHKARAEGSVNPNDSRWRGSGWIVLNNKGQPVQTFEPFFDSSHAFQFDRRVGVSTFHVHDGLGREVAVLLPNMTWTKMVRASWTTTIWDTNDTVLTTIMDDGDVGHLVRGLPKEMRGPSWLEQMQSADASSEQKMAATKTKAHANTPTLHHVDVMGRTMLTVHDNGSGKVSSRVEFDISGNVLQVSDGLGKAVAVSSFTMDARPLYTMSPESGERWMLADVHGKGLLSLDARGNRVRSQYDTLRRLTDTYLSLNGKEIVVQRNMYGEGQPDDTKLNLRGKLFRQYDQAGMIIHSAWDFKGNEVQNDRAFAEDYKSTLDCSTPVAMQSDFYTTRTVVDARNRVLTVVQPDGSTVKRSYNRGGYLQSTVGTLKGDATELAFLSSAEYDEYGRPVTEVSGNGSVTKRAFEKLTGRLATMSVRRKTGTVEAVLQALTYTYDPDGNTIYTLSDAEQAVFFQNPVAQPRCEYTYDPMYRLIEAKGRENLSPSVGSPSGPETFSLPDASSSPADGSHMAQYIEQYEYNAANNLMATRHQYDDSKISGWTRNYTYETVGGAAHSNRLVSATVEATTSTYTYDMNGNITGMSELKSLDWDYQNQLRRTSPQGVGVDGSETTWYCYDSQGARVRKVTERQSTAGSTVVTTKLNERLIVGGYDMYREFQADGIELSQQCITLKVSDAEQLDVLVEQWTTTTKGRSAGMQIRLIRFQYSDYVHSVYMELDESGAVVSYDEYTPYGSTTHRSLNGHAPKRFGFAGKELDGEDGLIYFGRRYYAPWLARWISADPIGLADGLNVYEYVVSNPLRYHDPHGTCKVDGAKSALAKSHTSQTVGVPMQAMFSATAVAMSAMKKHPGREYSSIYTPGTIRLDHFSGAPVNLPHPFIHPGVSQSMTQHFRQSSSMQRAAGVSHSSIKNTIENAAADVGGFLAGEGMMTALGGHAGQMAGSTLKQGAASLVPAAAALTGSLLGAVVIPYMTDPVHKTTQGHMTAHTNAVSSRVDLGIGVLSLAASVHSAAMEPNWSQSISSGANFRRTLLSSTAPNMIKGAAALYTLSQHPTVQAGVKTIMEKGKKSLD</sequence>
<feature type="region of interest" description="Disordered" evidence="5">
    <location>
        <begin position="1"/>
        <end position="77"/>
    </location>
</feature>
<evidence type="ECO:0000313" key="8">
    <source>
        <dbReference type="EMBL" id="KAK0958757.1"/>
    </source>
</evidence>
<dbReference type="InterPro" id="IPR013517">
    <property type="entry name" value="FG-GAP"/>
</dbReference>
<evidence type="ECO:0000256" key="3">
    <source>
        <dbReference type="ARBA" id="ARBA00022729"/>
    </source>
</evidence>
<keyword evidence="2" id="KW-0964">Secreted</keyword>
<dbReference type="InterPro" id="IPR003284">
    <property type="entry name" value="Sal_SpvB"/>
</dbReference>
<name>A0AAN6HD05_9PEZI</name>
<dbReference type="Proteomes" id="UP001175353">
    <property type="component" value="Unassembled WGS sequence"/>
</dbReference>
<dbReference type="InterPro" id="IPR022385">
    <property type="entry name" value="Rhs_assc_core"/>
</dbReference>
<dbReference type="PRINTS" id="PR01341">
    <property type="entry name" value="SALSPVBPROT"/>
</dbReference>
<evidence type="ECO:0000256" key="5">
    <source>
        <dbReference type="SAM" id="MobiDB-lite"/>
    </source>
</evidence>
<dbReference type="EMBL" id="JAUJLE010000370">
    <property type="protein sequence ID" value="KAK0958757.1"/>
    <property type="molecule type" value="Genomic_DNA"/>
</dbReference>
<dbReference type="Pfam" id="PF12256">
    <property type="entry name" value="TcdB_toxin_midN"/>
    <property type="match status" value="1"/>
</dbReference>
<evidence type="ECO:0000259" key="6">
    <source>
        <dbReference type="Pfam" id="PF12255"/>
    </source>
</evidence>
<dbReference type="InterPro" id="IPR022044">
    <property type="entry name" value="TcdB_toxin_mid/C"/>
</dbReference>
<dbReference type="GO" id="GO:0005576">
    <property type="term" value="C:extracellular region"/>
    <property type="evidence" value="ECO:0007669"/>
    <property type="project" value="UniProtKB-SubCell"/>
</dbReference>
<dbReference type="Pfam" id="PF12255">
    <property type="entry name" value="TcdB_toxin_midC"/>
    <property type="match status" value="1"/>
</dbReference>
<organism evidence="8 9">
    <name type="scientific">Friedmanniomyces endolithicus</name>
    <dbReference type="NCBI Taxonomy" id="329885"/>
    <lineage>
        <taxon>Eukaryota</taxon>
        <taxon>Fungi</taxon>
        <taxon>Dikarya</taxon>
        <taxon>Ascomycota</taxon>
        <taxon>Pezizomycotina</taxon>
        <taxon>Dothideomycetes</taxon>
        <taxon>Dothideomycetidae</taxon>
        <taxon>Mycosphaerellales</taxon>
        <taxon>Teratosphaeriaceae</taxon>
        <taxon>Friedmanniomyces</taxon>
    </lineage>
</organism>
<evidence type="ECO:0008006" key="10">
    <source>
        <dbReference type="Google" id="ProtNLM"/>
    </source>
</evidence>
<accession>A0AAN6HD05</accession>
<reference evidence="8" key="1">
    <citation type="submission" date="2023-06" db="EMBL/GenBank/DDBJ databases">
        <title>Black Yeasts Isolated from many extreme environments.</title>
        <authorList>
            <person name="Coleine C."/>
            <person name="Stajich J.E."/>
            <person name="Selbmann L."/>
        </authorList>
    </citation>
    <scope>NUCLEOTIDE SEQUENCE</scope>
    <source>
        <strain evidence="8">CCFEE 5200</strain>
    </source>
</reference>
<evidence type="ECO:0000256" key="1">
    <source>
        <dbReference type="ARBA" id="ARBA00004613"/>
    </source>
</evidence>
<dbReference type="InterPro" id="IPR028994">
    <property type="entry name" value="Integrin_alpha_N"/>
</dbReference>
<keyword evidence="4" id="KW-0843">Virulence</keyword>
<dbReference type="PANTHER" id="PTHR32305:SF15">
    <property type="entry name" value="PROTEIN RHSA-RELATED"/>
    <property type="match status" value="1"/>
</dbReference>
<feature type="domain" description="Insecticide toxin TcdB middle/C-terminal" evidence="6">
    <location>
        <begin position="994"/>
        <end position="1121"/>
    </location>
</feature>
<dbReference type="NCBIfam" id="TIGR03696">
    <property type="entry name" value="Rhs_assc_core"/>
    <property type="match status" value="1"/>
</dbReference>
<dbReference type="PANTHER" id="PTHR32305">
    <property type="match status" value="1"/>
</dbReference>
<dbReference type="InterPro" id="IPR022045">
    <property type="entry name" value="TcdB_toxin_mid/N"/>
</dbReference>
<comment type="caution">
    <text evidence="8">The sequence shown here is derived from an EMBL/GenBank/DDBJ whole genome shotgun (WGS) entry which is preliminary data.</text>
</comment>
<dbReference type="InterPro" id="IPR050708">
    <property type="entry name" value="T6SS_VgrG/RHS"/>
</dbReference>
<keyword evidence="9" id="KW-1185">Reference proteome</keyword>
<evidence type="ECO:0000256" key="2">
    <source>
        <dbReference type="ARBA" id="ARBA00022525"/>
    </source>
</evidence>
<feature type="domain" description="Insecticide toxin TcdB middle/N-terminal" evidence="7">
    <location>
        <begin position="778"/>
        <end position="942"/>
    </location>
</feature>
<dbReference type="Pfam" id="PF13517">
    <property type="entry name" value="FG-GAP_3"/>
    <property type="match status" value="1"/>
</dbReference>
<dbReference type="SUPFAM" id="SSF69318">
    <property type="entry name" value="Integrin alpha N-terminal domain"/>
    <property type="match status" value="1"/>
</dbReference>
<keyword evidence="3" id="KW-0732">Signal</keyword>
<feature type="compositionally biased region" description="Polar residues" evidence="5">
    <location>
        <begin position="1931"/>
        <end position="1954"/>
    </location>
</feature>
<feature type="compositionally biased region" description="Polar residues" evidence="5">
    <location>
        <begin position="1"/>
        <end position="12"/>
    </location>
</feature>
<gene>
    <name evidence="8" type="ORF">LTR91_021196</name>
</gene>
<feature type="region of interest" description="Disordered" evidence="5">
    <location>
        <begin position="1930"/>
        <end position="1956"/>
    </location>
</feature>